<dbReference type="InterPro" id="IPR013538">
    <property type="entry name" value="ASHA1/2-like_C"/>
</dbReference>
<proteinExistence type="inferred from homology"/>
<dbReference type="Pfam" id="PF08327">
    <property type="entry name" value="AHSA1"/>
    <property type="match status" value="1"/>
</dbReference>
<protein>
    <submittedName>
        <fullName evidence="3">SRPBCC domain-containing protein</fullName>
    </submittedName>
</protein>
<dbReference type="EMBL" id="JAQLOI010000001">
    <property type="protein sequence ID" value="MDB1123419.1"/>
    <property type="molecule type" value="Genomic_DNA"/>
</dbReference>
<organism evidence="3 4">
    <name type="scientific">Vibrio algarum</name>
    <dbReference type="NCBI Taxonomy" id="3020714"/>
    <lineage>
        <taxon>Bacteria</taxon>
        <taxon>Pseudomonadati</taxon>
        <taxon>Pseudomonadota</taxon>
        <taxon>Gammaproteobacteria</taxon>
        <taxon>Vibrionales</taxon>
        <taxon>Vibrionaceae</taxon>
        <taxon>Vibrio</taxon>
    </lineage>
</organism>
<dbReference type="Proteomes" id="UP001210678">
    <property type="component" value="Unassembled WGS sequence"/>
</dbReference>
<dbReference type="RefSeq" id="WP_272133972.1">
    <property type="nucleotide sequence ID" value="NZ_JAQLOI010000001.1"/>
</dbReference>
<evidence type="ECO:0000259" key="2">
    <source>
        <dbReference type="Pfam" id="PF08327"/>
    </source>
</evidence>
<dbReference type="InterPro" id="IPR023393">
    <property type="entry name" value="START-like_dom_sf"/>
</dbReference>
<reference evidence="3 4" key="1">
    <citation type="submission" date="2023-01" db="EMBL/GenBank/DDBJ databases">
        <title>Vibrio sp. KJ40-1 sp.nov, isolated from marine algae.</title>
        <authorList>
            <person name="Butt M."/>
            <person name="Kim J.M.J."/>
            <person name="Jeon C.O.C."/>
        </authorList>
    </citation>
    <scope>NUCLEOTIDE SEQUENCE [LARGE SCALE GENOMIC DNA]</scope>
    <source>
        <strain evidence="3 4">KJ40-1</strain>
    </source>
</reference>
<name>A0ABT4YQW1_9VIBR</name>
<evidence type="ECO:0000313" key="4">
    <source>
        <dbReference type="Proteomes" id="UP001210678"/>
    </source>
</evidence>
<comment type="similarity">
    <text evidence="1">Belongs to the AHA1 family.</text>
</comment>
<gene>
    <name evidence="3" type="ORF">PGX00_06990</name>
</gene>
<dbReference type="SUPFAM" id="SSF55961">
    <property type="entry name" value="Bet v1-like"/>
    <property type="match status" value="1"/>
</dbReference>
<evidence type="ECO:0000313" key="3">
    <source>
        <dbReference type="EMBL" id="MDB1123419.1"/>
    </source>
</evidence>
<comment type="caution">
    <text evidence="3">The sequence shown here is derived from an EMBL/GenBank/DDBJ whole genome shotgun (WGS) entry which is preliminary data.</text>
</comment>
<dbReference type="CDD" id="cd07814">
    <property type="entry name" value="SRPBCC_CalC_Aha1-like"/>
    <property type="match status" value="1"/>
</dbReference>
<dbReference type="Gene3D" id="3.30.530.20">
    <property type="match status" value="1"/>
</dbReference>
<evidence type="ECO:0000256" key="1">
    <source>
        <dbReference type="ARBA" id="ARBA00006817"/>
    </source>
</evidence>
<feature type="domain" description="Activator of Hsp90 ATPase homologue 1/2-like C-terminal" evidence="2">
    <location>
        <begin position="14"/>
        <end position="139"/>
    </location>
</feature>
<accession>A0ABT4YQW1</accession>
<keyword evidence="4" id="KW-1185">Reference proteome</keyword>
<sequence length="152" mass="17495">MSRRSYSTEILISANPESVYKAITKDIDKWWTELSNQALQVGDQLIVRFEKTTSWEMTVSEAFPGQSLVWEVTEANHDLGDIKARDEWKGTTIKWKIVENETGSKVAFSHEGLMPVLECYEICEEGWGYFLGSLKDYLETGKGYPYKHEITE</sequence>